<feature type="non-terminal residue" evidence="1">
    <location>
        <position position="63"/>
    </location>
</feature>
<sequence>MGGCSSSSNSSSNIDVSLFDDLEKWFVVESDGRKIGMNRTIRFDQLNERSGMVKDEKNNGIEG</sequence>
<protein>
    <submittedName>
        <fullName evidence="1">Uncharacterized protein</fullName>
    </submittedName>
</protein>
<accession>J9EUD3</accession>
<dbReference type="EMBL" id="ADBV01006144">
    <property type="protein sequence ID" value="EJW78834.1"/>
    <property type="molecule type" value="Genomic_DNA"/>
</dbReference>
<proteinExistence type="predicted"/>
<evidence type="ECO:0000313" key="2">
    <source>
        <dbReference type="Proteomes" id="UP000004810"/>
    </source>
</evidence>
<name>J9EUD3_WUCBA</name>
<gene>
    <name evidence="1" type="ORF">WUBG_10259</name>
</gene>
<evidence type="ECO:0000313" key="1">
    <source>
        <dbReference type="EMBL" id="EJW78834.1"/>
    </source>
</evidence>
<comment type="caution">
    <text evidence="1">The sequence shown here is derived from an EMBL/GenBank/DDBJ whole genome shotgun (WGS) entry which is preliminary data.</text>
</comment>
<dbReference type="Proteomes" id="UP000004810">
    <property type="component" value="Unassembled WGS sequence"/>
</dbReference>
<reference evidence="2" key="1">
    <citation type="submission" date="2012-08" db="EMBL/GenBank/DDBJ databases">
        <title>The Genome Sequence of Wuchereria bancrofti.</title>
        <authorList>
            <person name="Nutman T.B."/>
            <person name="Fink D.L."/>
            <person name="Russ C."/>
            <person name="Young S."/>
            <person name="Zeng Q."/>
            <person name="Koehrsen M."/>
            <person name="Alvarado L."/>
            <person name="Berlin A."/>
            <person name="Chapman S.B."/>
            <person name="Chen Z."/>
            <person name="Freedman E."/>
            <person name="Gellesch M."/>
            <person name="Goldberg J."/>
            <person name="Griggs A."/>
            <person name="Gujja S."/>
            <person name="Heilman E.R."/>
            <person name="Heiman D."/>
            <person name="Hepburn T."/>
            <person name="Howarth C."/>
            <person name="Jen D."/>
            <person name="Larson L."/>
            <person name="Lewis B."/>
            <person name="Mehta T."/>
            <person name="Park D."/>
            <person name="Pearson M."/>
            <person name="Roberts A."/>
            <person name="Saif S."/>
            <person name="Shea T."/>
            <person name="Shenoy N."/>
            <person name="Sisk P."/>
            <person name="Stolte C."/>
            <person name="Sykes S."/>
            <person name="Walk T."/>
            <person name="White J."/>
            <person name="Yandava C."/>
            <person name="Haas B."/>
            <person name="Henn M.R."/>
            <person name="Nusbaum C."/>
            <person name="Birren B."/>
        </authorList>
    </citation>
    <scope>NUCLEOTIDE SEQUENCE [LARGE SCALE GENOMIC DNA]</scope>
    <source>
        <strain evidence="2">NA</strain>
    </source>
</reference>
<dbReference type="AlphaFoldDB" id="J9EUD3"/>
<organism evidence="1 2">
    <name type="scientific">Wuchereria bancrofti</name>
    <dbReference type="NCBI Taxonomy" id="6293"/>
    <lineage>
        <taxon>Eukaryota</taxon>
        <taxon>Metazoa</taxon>
        <taxon>Ecdysozoa</taxon>
        <taxon>Nematoda</taxon>
        <taxon>Chromadorea</taxon>
        <taxon>Rhabditida</taxon>
        <taxon>Spirurina</taxon>
        <taxon>Spiruromorpha</taxon>
        <taxon>Filarioidea</taxon>
        <taxon>Onchocercidae</taxon>
        <taxon>Wuchereria</taxon>
    </lineage>
</organism>